<organism evidence="2 3">
    <name type="scientific">Polaribacter porphyrae</name>
    <dbReference type="NCBI Taxonomy" id="1137780"/>
    <lineage>
        <taxon>Bacteria</taxon>
        <taxon>Pseudomonadati</taxon>
        <taxon>Bacteroidota</taxon>
        <taxon>Flavobacteriia</taxon>
        <taxon>Flavobacteriales</taxon>
        <taxon>Flavobacteriaceae</taxon>
    </lineage>
</organism>
<comment type="caution">
    <text evidence="2">The sequence shown here is derived from an EMBL/GenBank/DDBJ whole genome shotgun (WGS) entry which is preliminary data.</text>
</comment>
<dbReference type="EMBL" id="MSCN01000001">
    <property type="protein sequence ID" value="PQJ78635.1"/>
    <property type="molecule type" value="Genomic_DNA"/>
</dbReference>
<protein>
    <recommendedName>
        <fullName evidence="1">GyrI-like small molecule binding domain-containing protein</fullName>
    </recommendedName>
</protein>
<evidence type="ECO:0000313" key="2">
    <source>
        <dbReference type="EMBL" id="PQJ78635.1"/>
    </source>
</evidence>
<sequence>MKKTQIFNKTVTRIFNTINYIDENLDKKLSLGNVSQKAYFSPFHFQQAWEYSFVWMTENGYKKSTLNPFEIYYNDASNHPENKFIVGLCIPIL</sequence>
<dbReference type="InterPro" id="IPR011256">
    <property type="entry name" value="Reg_factor_effector_dom_sf"/>
</dbReference>
<evidence type="ECO:0000313" key="3">
    <source>
        <dbReference type="Proteomes" id="UP000238882"/>
    </source>
</evidence>
<dbReference type="SUPFAM" id="SSF55136">
    <property type="entry name" value="Probable bacterial effector-binding domain"/>
    <property type="match status" value="1"/>
</dbReference>
<accession>A0A2S7WLZ0</accession>
<feature type="domain" description="GyrI-like small molecule binding" evidence="1">
    <location>
        <begin position="44"/>
        <end position="92"/>
    </location>
</feature>
<dbReference type="InterPro" id="IPR029442">
    <property type="entry name" value="GyrI-like"/>
</dbReference>
<dbReference type="AlphaFoldDB" id="A0A2S7WLZ0"/>
<dbReference type="Gene3D" id="3.20.80.10">
    <property type="entry name" value="Regulatory factor, effector binding domain"/>
    <property type="match status" value="1"/>
</dbReference>
<evidence type="ECO:0000259" key="1">
    <source>
        <dbReference type="Pfam" id="PF06445"/>
    </source>
</evidence>
<dbReference type="Pfam" id="PF06445">
    <property type="entry name" value="GyrI-like"/>
    <property type="match status" value="1"/>
</dbReference>
<name>A0A2S7WLZ0_9FLAO</name>
<dbReference type="Gene3D" id="1.10.10.60">
    <property type="entry name" value="Homeodomain-like"/>
    <property type="match status" value="1"/>
</dbReference>
<dbReference type="Proteomes" id="UP000238882">
    <property type="component" value="Unassembled WGS sequence"/>
</dbReference>
<gene>
    <name evidence="2" type="ORF">BTO18_05285</name>
</gene>
<keyword evidence="3" id="KW-1185">Reference proteome</keyword>
<reference evidence="2 3" key="1">
    <citation type="submission" date="2016-12" db="EMBL/GenBank/DDBJ databases">
        <title>Trade-off between light-utilization and light-protection in marine flavobacteria.</title>
        <authorList>
            <person name="Kumagai Y."/>
            <person name="Yoshizawa S."/>
            <person name="Kogure K."/>
            <person name="Iwasaki W."/>
        </authorList>
    </citation>
    <scope>NUCLEOTIDE SEQUENCE [LARGE SCALE GENOMIC DNA]</scope>
    <source>
        <strain evidence="2 3">NBRC 108759</strain>
    </source>
</reference>
<dbReference type="RefSeq" id="WP_105015225.1">
    <property type="nucleotide sequence ID" value="NZ_MSCN01000001.1"/>
</dbReference>
<proteinExistence type="predicted"/>